<protein>
    <submittedName>
        <fullName evidence="2">Uncharacterized protein</fullName>
    </submittedName>
</protein>
<organism evidence="2 3">
    <name type="scientific">Anas platyrhynchos</name>
    <name type="common">Mallard</name>
    <name type="synonym">Anas boschas</name>
    <dbReference type="NCBI Taxonomy" id="8839"/>
    <lineage>
        <taxon>Eukaryota</taxon>
        <taxon>Metazoa</taxon>
        <taxon>Chordata</taxon>
        <taxon>Craniata</taxon>
        <taxon>Vertebrata</taxon>
        <taxon>Euteleostomi</taxon>
        <taxon>Archelosauria</taxon>
        <taxon>Archosauria</taxon>
        <taxon>Dinosauria</taxon>
        <taxon>Saurischia</taxon>
        <taxon>Theropoda</taxon>
        <taxon>Coelurosauria</taxon>
        <taxon>Aves</taxon>
        <taxon>Neognathae</taxon>
        <taxon>Galloanserae</taxon>
        <taxon>Anseriformes</taxon>
        <taxon>Anatidae</taxon>
        <taxon>Anatinae</taxon>
        <taxon>Anas</taxon>
    </lineage>
</organism>
<accession>R0KYZ8</accession>
<keyword evidence="3" id="KW-1185">Reference proteome</keyword>
<feature type="compositionally biased region" description="Basic and acidic residues" evidence="1">
    <location>
        <begin position="70"/>
        <end position="79"/>
    </location>
</feature>
<dbReference type="EMBL" id="KB744772">
    <property type="protein sequence ID" value="EOA94409.1"/>
    <property type="molecule type" value="Genomic_DNA"/>
</dbReference>
<evidence type="ECO:0000256" key="1">
    <source>
        <dbReference type="SAM" id="MobiDB-lite"/>
    </source>
</evidence>
<dbReference type="AlphaFoldDB" id="R0KYZ8"/>
<evidence type="ECO:0000313" key="3">
    <source>
        <dbReference type="Proteomes" id="UP000296049"/>
    </source>
</evidence>
<evidence type="ECO:0000313" key="2">
    <source>
        <dbReference type="EMBL" id="EOA94409.1"/>
    </source>
</evidence>
<sequence length="135" mass="14377">MAEAMSAADFLQLVNIGKLPLKRARCANKALLENLDCISCAPQGSARVPGVCVGGGTQRTAHALLLFSSRDGEDGERRPQTSVSTVPRKSGGLGITAQCKCFVGVDVDQIHSEQGARLCWWPPAFVRSDPYSCSN</sequence>
<reference evidence="3" key="1">
    <citation type="journal article" date="2013" name="Nat. Genet.">
        <title>The duck genome and transcriptome provide insight into an avian influenza virus reservoir species.</title>
        <authorList>
            <person name="Huang Y."/>
            <person name="Li Y."/>
            <person name="Burt D.W."/>
            <person name="Chen H."/>
            <person name="Zhang Y."/>
            <person name="Qian W."/>
            <person name="Kim H."/>
            <person name="Gan S."/>
            <person name="Zhao Y."/>
            <person name="Li J."/>
            <person name="Yi K."/>
            <person name="Feng H."/>
            <person name="Zhu P."/>
            <person name="Li B."/>
            <person name="Liu Q."/>
            <person name="Fairley S."/>
            <person name="Magor K.E."/>
            <person name="Du Z."/>
            <person name="Hu X."/>
            <person name="Goodman L."/>
            <person name="Tafer H."/>
            <person name="Vignal A."/>
            <person name="Lee T."/>
            <person name="Kim K.W."/>
            <person name="Sheng Z."/>
            <person name="An Y."/>
            <person name="Searle S."/>
            <person name="Herrero J."/>
            <person name="Groenen M.A."/>
            <person name="Crooijmans R.P."/>
            <person name="Faraut T."/>
            <person name="Cai Q."/>
            <person name="Webster R.G."/>
            <person name="Aldridge J.R."/>
            <person name="Warren W.C."/>
            <person name="Bartschat S."/>
            <person name="Kehr S."/>
            <person name="Marz M."/>
            <person name="Stadler P.F."/>
            <person name="Smith J."/>
            <person name="Kraus R.H."/>
            <person name="Zhao Y."/>
            <person name="Ren L."/>
            <person name="Fei J."/>
            <person name="Morisson M."/>
            <person name="Kaiser P."/>
            <person name="Griffin D.K."/>
            <person name="Rao M."/>
            <person name="Pitel F."/>
            <person name="Wang J."/>
            <person name="Li N."/>
        </authorList>
    </citation>
    <scope>NUCLEOTIDE SEQUENCE [LARGE SCALE GENOMIC DNA]</scope>
</reference>
<proteinExistence type="predicted"/>
<name>R0KYZ8_ANAPL</name>
<dbReference type="Proteomes" id="UP000296049">
    <property type="component" value="Unassembled WGS sequence"/>
</dbReference>
<gene>
    <name evidence="2" type="ORF">Anapl_10912</name>
</gene>
<feature type="region of interest" description="Disordered" evidence="1">
    <location>
        <begin position="70"/>
        <end position="89"/>
    </location>
</feature>